<sequence>MAAQDLGFANDDLEELRSHLLELKLALSIAPTRRPQRKSKNNPKTTSTSLSDTKDAIIEKAEHSNFRLPASKASRDLYNKLKEVRDHDCTEDDTNQVHSLLKSFIRQLDPEHPFLAEPEEFSPEGDTTDVQDANRHRERRMRFTNYNVNEMLESLGITDDDDGNLGEEDHDDQDPDYQGETARDSETPMETTD</sequence>
<dbReference type="Proteomes" id="UP000605986">
    <property type="component" value="Unassembled WGS sequence"/>
</dbReference>
<feature type="compositionally biased region" description="Acidic residues" evidence="1">
    <location>
        <begin position="158"/>
        <end position="177"/>
    </location>
</feature>
<evidence type="ECO:0000313" key="3">
    <source>
        <dbReference type="Proteomes" id="UP000605986"/>
    </source>
</evidence>
<evidence type="ECO:0000313" key="2">
    <source>
        <dbReference type="EMBL" id="KAF4452839.1"/>
    </source>
</evidence>
<reference evidence="2" key="1">
    <citation type="submission" date="2020-01" db="EMBL/GenBank/DDBJ databases">
        <title>Identification and distribution of gene clusters putatively required for synthesis of sphingolipid metabolism inhibitors in phylogenetically diverse species of the filamentous fungus Fusarium.</title>
        <authorList>
            <person name="Kim H.-S."/>
            <person name="Busman M."/>
            <person name="Brown D.W."/>
            <person name="Divon H."/>
            <person name="Uhlig S."/>
            <person name="Proctor R.H."/>
        </authorList>
    </citation>
    <scope>NUCLEOTIDE SEQUENCE</scope>
    <source>
        <strain evidence="2">NRRL 53441</strain>
    </source>
</reference>
<gene>
    <name evidence="2" type="ORF">F53441_4394</name>
</gene>
<feature type="region of interest" description="Disordered" evidence="1">
    <location>
        <begin position="32"/>
        <end position="53"/>
    </location>
</feature>
<feature type="region of interest" description="Disordered" evidence="1">
    <location>
        <begin position="153"/>
        <end position="193"/>
    </location>
</feature>
<name>A0A8H4KNH3_9HYPO</name>
<evidence type="ECO:0000256" key="1">
    <source>
        <dbReference type="SAM" id="MobiDB-lite"/>
    </source>
</evidence>
<dbReference type="AlphaFoldDB" id="A0A8H4KNH3"/>
<comment type="caution">
    <text evidence="2">The sequence shown here is derived from an EMBL/GenBank/DDBJ whole genome shotgun (WGS) entry which is preliminary data.</text>
</comment>
<dbReference type="EMBL" id="JAADJG010000174">
    <property type="protein sequence ID" value="KAF4452839.1"/>
    <property type="molecule type" value="Genomic_DNA"/>
</dbReference>
<protein>
    <submittedName>
        <fullName evidence="2">Uncharacterized protein</fullName>
    </submittedName>
</protein>
<organism evidence="2 3">
    <name type="scientific">Fusarium austroafricanum</name>
    <dbReference type="NCBI Taxonomy" id="2364996"/>
    <lineage>
        <taxon>Eukaryota</taxon>
        <taxon>Fungi</taxon>
        <taxon>Dikarya</taxon>
        <taxon>Ascomycota</taxon>
        <taxon>Pezizomycotina</taxon>
        <taxon>Sordariomycetes</taxon>
        <taxon>Hypocreomycetidae</taxon>
        <taxon>Hypocreales</taxon>
        <taxon>Nectriaceae</taxon>
        <taxon>Fusarium</taxon>
        <taxon>Fusarium concolor species complex</taxon>
    </lineage>
</organism>
<keyword evidence="3" id="KW-1185">Reference proteome</keyword>
<dbReference type="OrthoDB" id="5092896at2759"/>
<accession>A0A8H4KNH3</accession>
<proteinExistence type="predicted"/>